<keyword evidence="3 7" id="KW-0812">Transmembrane</keyword>
<feature type="transmembrane region" description="Helical" evidence="7">
    <location>
        <begin position="140"/>
        <end position="159"/>
    </location>
</feature>
<feature type="transmembrane region" description="Helical" evidence="7">
    <location>
        <begin position="80"/>
        <end position="99"/>
    </location>
</feature>
<comment type="similarity">
    <text evidence="2">Belongs to the plant DMP1 protein family.</text>
</comment>
<keyword evidence="8" id="KW-1185">Reference proteome</keyword>
<evidence type="ECO:0000256" key="1">
    <source>
        <dbReference type="ARBA" id="ARBA00004141"/>
    </source>
</evidence>
<evidence type="ECO:0000256" key="6">
    <source>
        <dbReference type="SAM" id="MobiDB-lite"/>
    </source>
</evidence>
<dbReference type="Pfam" id="PF05078">
    <property type="entry name" value="DUF679"/>
    <property type="match status" value="1"/>
</dbReference>
<dbReference type="GO" id="GO:0016020">
    <property type="term" value="C:membrane"/>
    <property type="evidence" value="ECO:0007669"/>
    <property type="project" value="UniProtKB-SubCell"/>
</dbReference>
<dbReference type="GO" id="GO:0009900">
    <property type="term" value="P:dehiscence"/>
    <property type="evidence" value="ECO:0007669"/>
    <property type="project" value="EnsemblPlants"/>
</dbReference>
<dbReference type="RefSeq" id="XP_039125738.1">
    <property type="nucleotide sequence ID" value="XM_039269804.1"/>
</dbReference>
<keyword evidence="5 7" id="KW-0472">Membrane</keyword>
<dbReference type="GeneID" id="120261810"/>
<feature type="transmembrane region" description="Helical" evidence="7">
    <location>
        <begin position="179"/>
        <end position="197"/>
    </location>
</feature>
<gene>
    <name evidence="9" type="primary">LOC120261810</name>
</gene>
<feature type="transmembrane region" description="Helical" evidence="7">
    <location>
        <begin position="49"/>
        <end position="68"/>
    </location>
</feature>
<evidence type="ECO:0000256" key="4">
    <source>
        <dbReference type="ARBA" id="ARBA00022989"/>
    </source>
</evidence>
<dbReference type="Proteomes" id="UP001515500">
    <property type="component" value="Chromosome 5"/>
</dbReference>
<evidence type="ECO:0000256" key="5">
    <source>
        <dbReference type="ARBA" id="ARBA00023136"/>
    </source>
</evidence>
<evidence type="ECO:0000313" key="9">
    <source>
        <dbReference type="RefSeq" id="XP_039125738.1"/>
    </source>
</evidence>
<dbReference type="InterPro" id="IPR007770">
    <property type="entry name" value="DMP"/>
</dbReference>
<proteinExistence type="inferred from homology"/>
<keyword evidence="4 7" id="KW-1133">Transmembrane helix</keyword>
<sequence length="211" mass="23284">MAMNNQKNITTDAESQAKQPLLPSSNPPEDELTLMEKAIRQTFKSTSHLANLLPTGTVLAFQLLAPIFTNQGHCDYANRWMTALLVILCSFTCFILSFSDSFQDDGGKVRYGFATFSGFYVVDGAAVLPQTKRLEYKIKLMDFVHAFLSVLVFVAVALFDKNVVSCFFPEPSEEMNQLLTMLPVGIGVVTSGLFVTFPPTRHGIGFPLSPN</sequence>
<feature type="transmembrane region" description="Helical" evidence="7">
    <location>
        <begin position="111"/>
        <end position="128"/>
    </location>
</feature>
<evidence type="ECO:0000313" key="8">
    <source>
        <dbReference type="Proteomes" id="UP001515500"/>
    </source>
</evidence>
<evidence type="ECO:0000256" key="7">
    <source>
        <dbReference type="SAM" id="Phobius"/>
    </source>
</evidence>
<dbReference type="GO" id="GO:0010256">
    <property type="term" value="P:endomembrane system organization"/>
    <property type="evidence" value="ECO:0007669"/>
    <property type="project" value="TreeGrafter"/>
</dbReference>
<organism evidence="8 9">
    <name type="scientific">Dioscorea cayennensis subsp. rotundata</name>
    <name type="common">White Guinea yam</name>
    <name type="synonym">Dioscorea rotundata</name>
    <dbReference type="NCBI Taxonomy" id="55577"/>
    <lineage>
        <taxon>Eukaryota</taxon>
        <taxon>Viridiplantae</taxon>
        <taxon>Streptophyta</taxon>
        <taxon>Embryophyta</taxon>
        <taxon>Tracheophyta</taxon>
        <taxon>Spermatophyta</taxon>
        <taxon>Magnoliopsida</taxon>
        <taxon>Liliopsida</taxon>
        <taxon>Dioscoreales</taxon>
        <taxon>Dioscoreaceae</taxon>
        <taxon>Dioscorea</taxon>
    </lineage>
</organism>
<evidence type="ECO:0000256" key="3">
    <source>
        <dbReference type="ARBA" id="ARBA00022692"/>
    </source>
</evidence>
<reference evidence="9" key="1">
    <citation type="submission" date="2025-08" db="UniProtKB">
        <authorList>
            <consortium name="RefSeq"/>
        </authorList>
    </citation>
    <scope>IDENTIFICATION</scope>
</reference>
<accession>A0AB40BEJ9</accession>
<dbReference type="GO" id="GO:0005783">
    <property type="term" value="C:endoplasmic reticulum"/>
    <property type="evidence" value="ECO:0007669"/>
    <property type="project" value="EnsemblPlants"/>
</dbReference>
<dbReference type="AlphaFoldDB" id="A0AB40BEJ9"/>
<comment type="subcellular location">
    <subcellularLocation>
        <location evidence="1">Membrane</location>
        <topology evidence="1">Multi-pass membrane protein</topology>
    </subcellularLocation>
</comment>
<dbReference type="PANTHER" id="PTHR31621">
    <property type="entry name" value="PROTEIN DMP3"/>
    <property type="match status" value="1"/>
</dbReference>
<feature type="region of interest" description="Disordered" evidence="6">
    <location>
        <begin position="1"/>
        <end position="28"/>
    </location>
</feature>
<evidence type="ECO:0000256" key="2">
    <source>
        <dbReference type="ARBA" id="ARBA00008707"/>
    </source>
</evidence>
<protein>
    <submittedName>
        <fullName evidence="9">Protein DMP6-like</fullName>
    </submittedName>
</protein>
<dbReference type="PANTHER" id="PTHR31621:SF0">
    <property type="entry name" value="PROTEIN DMP6"/>
    <property type="match status" value="1"/>
</dbReference>
<dbReference type="GO" id="GO:0009838">
    <property type="term" value="P:abscission"/>
    <property type="evidence" value="ECO:0007669"/>
    <property type="project" value="EnsemblPlants"/>
</dbReference>
<name>A0AB40BEJ9_DIOCR</name>
<feature type="compositionally biased region" description="Polar residues" evidence="6">
    <location>
        <begin position="1"/>
        <end position="24"/>
    </location>
</feature>